<dbReference type="InterPro" id="IPR002931">
    <property type="entry name" value="Transglutaminase-like"/>
</dbReference>
<evidence type="ECO:0000259" key="1">
    <source>
        <dbReference type="SMART" id="SM00460"/>
    </source>
</evidence>
<accession>A0A501XE94</accession>
<name>A0A501XE94_9SPHN</name>
<keyword evidence="3" id="KW-1185">Reference proteome</keyword>
<dbReference type="EMBL" id="VFSU01000034">
    <property type="protein sequence ID" value="TPE58647.1"/>
    <property type="molecule type" value="Genomic_DNA"/>
</dbReference>
<dbReference type="SMART" id="SM00460">
    <property type="entry name" value="TGc"/>
    <property type="match status" value="1"/>
</dbReference>
<dbReference type="InterPro" id="IPR013589">
    <property type="entry name" value="Bac_transglu_N"/>
</dbReference>
<reference evidence="2 3" key="1">
    <citation type="submission" date="2019-06" db="EMBL/GenBank/DDBJ databases">
        <authorList>
            <person name="Lee I."/>
            <person name="Jang G.I."/>
            <person name="Hwang C.Y."/>
        </authorList>
    </citation>
    <scope>NUCLEOTIDE SEQUENCE [LARGE SCALE GENOMIC DNA]</scope>
    <source>
        <strain evidence="2 3">PAMC 28131</strain>
    </source>
</reference>
<evidence type="ECO:0000313" key="3">
    <source>
        <dbReference type="Proteomes" id="UP000319897"/>
    </source>
</evidence>
<proteinExistence type="predicted"/>
<dbReference type="Gene3D" id="3.10.620.30">
    <property type="match status" value="1"/>
</dbReference>
<feature type="domain" description="Transglutaminase-like" evidence="1">
    <location>
        <begin position="157"/>
        <end position="221"/>
    </location>
</feature>
<dbReference type="OrthoDB" id="9804023at2"/>
<sequence>MQILVDHITRYSYSEPAVGVVQLLKLTPRNSECQQVVSWRIDVDADGSLVPGTDAYGNFVHTFYADRPVESLTLHVTGHVITTDQSGVLLGLDEPLPPLLYRRPTPLTAITAPIAHFAEGFRRDEPLATLHALMLGVHERIEFATGVTEPQTDADAVLQMGRGVCQDLSQLFIASARHLGIPARYVSGHYAAPDHPEQEAAHGWAEGHVEGLGWVSFDPTHCVSGTPGHVRVAVGLDSCEAAPVRGSRRGGGIESLAVGVHGRQAGAERKKQSAFGQTQA</sequence>
<dbReference type="PANTHER" id="PTHR33490:SF6">
    <property type="entry name" value="SLL1049 PROTEIN"/>
    <property type="match status" value="1"/>
</dbReference>
<protein>
    <submittedName>
        <fullName evidence="2">Transglutaminase family protein</fullName>
    </submittedName>
</protein>
<gene>
    <name evidence="2" type="ORF">FJQ54_16480</name>
</gene>
<comment type="caution">
    <text evidence="2">The sequence shown here is derived from an EMBL/GenBank/DDBJ whole genome shotgun (WGS) entry which is preliminary data.</text>
</comment>
<evidence type="ECO:0000313" key="2">
    <source>
        <dbReference type="EMBL" id="TPE58647.1"/>
    </source>
</evidence>
<dbReference type="SUPFAM" id="SSF54001">
    <property type="entry name" value="Cysteine proteinases"/>
    <property type="match status" value="1"/>
</dbReference>
<dbReference type="Pfam" id="PF08379">
    <property type="entry name" value="Bact_transglu_N"/>
    <property type="match status" value="1"/>
</dbReference>
<dbReference type="Proteomes" id="UP000319897">
    <property type="component" value="Unassembled WGS sequence"/>
</dbReference>
<dbReference type="PANTHER" id="PTHR33490">
    <property type="entry name" value="BLR5614 PROTEIN-RELATED"/>
    <property type="match status" value="1"/>
</dbReference>
<dbReference type="InterPro" id="IPR038765">
    <property type="entry name" value="Papain-like_cys_pep_sf"/>
</dbReference>
<dbReference type="RefSeq" id="WP_140929499.1">
    <property type="nucleotide sequence ID" value="NZ_VFSU01000034.1"/>
</dbReference>
<organism evidence="2 3">
    <name type="scientific">Sandaracinobacter neustonicus</name>
    <dbReference type="NCBI Taxonomy" id="1715348"/>
    <lineage>
        <taxon>Bacteria</taxon>
        <taxon>Pseudomonadati</taxon>
        <taxon>Pseudomonadota</taxon>
        <taxon>Alphaproteobacteria</taxon>
        <taxon>Sphingomonadales</taxon>
        <taxon>Sphingosinicellaceae</taxon>
        <taxon>Sandaracinobacter</taxon>
    </lineage>
</organism>
<dbReference type="AlphaFoldDB" id="A0A501XE94"/>
<dbReference type="Pfam" id="PF01841">
    <property type="entry name" value="Transglut_core"/>
    <property type="match status" value="1"/>
</dbReference>